<protein>
    <submittedName>
        <fullName evidence="1">Phage tail family protein</fullName>
    </submittedName>
</protein>
<sequence length="240" mass="27214">MLDVLFDDLKLSDYGICLTERPVIPVAVRDVKHYDGIDSKDGSLTEFGGFKDRLFKLDCNLLEDMPIKPLIRRFRGALLSKRLPKLVLTDDQEFYYIVKDIKMGNVENEYHLKGSFTIAVTLDPFDYSKDKVVKEKDPGNANVINVVNGGTYHALPIITVGGTGEITIRTNNNYPITLSDMNGKVVIDCEAKHYYDPERDSGRNVKLYTKKFPVLEPGANKLQASGNVTEFKVEFKERWL</sequence>
<comment type="caution">
    <text evidence="1">The sequence shown here is derived from an EMBL/GenBank/DDBJ whole genome shotgun (WGS) entry which is preliminary data.</text>
</comment>
<reference evidence="1" key="1">
    <citation type="submission" date="2020-04" db="EMBL/GenBank/DDBJ databases">
        <title>Deep metagenomics examines the oral microbiome during advanced dental caries in children, revealing novel taxa and co-occurrences with host molecules.</title>
        <authorList>
            <person name="Baker J.L."/>
            <person name="Morton J.T."/>
            <person name="Dinis M."/>
            <person name="Alvarez R."/>
            <person name="Tran N.C."/>
            <person name="Knight R."/>
            <person name="Edlund A."/>
        </authorList>
    </citation>
    <scope>NUCLEOTIDE SEQUENCE</scope>
    <source>
        <strain evidence="1">JCVI_23_bin.16</strain>
    </source>
</reference>
<evidence type="ECO:0000313" key="2">
    <source>
        <dbReference type="Proteomes" id="UP000757900"/>
    </source>
</evidence>
<dbReference type="AlphaFoldDB" id="A0A929QSE3"/>
<dbReference type="Gene3D" id="2.40.30.200">
    <property type="match status" value="1"/>
</dbReference>
<dbReference type="Proteomes" id="UP000757900">
    <property type="component" value="Unassembled WGS sequence"/>
</dbReference>
<accession>A0A929QSE3</accession>
<evidence type="ECO:0000313" key="1">
    <source>
        <dbReference type="EMBL" id="MBF0934191.1"/>
    </source>
</evidence>
<proteinExistence type="predicted"/>
<dbReference type="EMBL" id="JABZFV010000004">
    <property type="protein sequence ID" value="MBF0934191.1"/>
    <property type="molecule type" value="Genomic_DNA"/>
</dbReference>
<name>A0A929QSE3_ABIDE</name>
<organism evidence="1 2">
    <name type="scientific">Abiotrophia defectiva</name>
    <name type="common">Streptococcus defectivus</name>
    <dbReference type="NCBI Taxonomy" id="46125"/>
    <lineage>
        <taxon>Bacteria</taxon>
        <taxon>Bacillati</taxon>
        <taxon>Bacillota</taxon>
        <taxon>Bacilli</taxon>
        <taxon>Lactobacillales</taxon>
        <taxon>Aerococcaceae</taxon>
        <taxon>Abiotrophia</taxon>
    </lineage>
</organism>
<gene>
    <name evidence="1" type="ORF">HXK00_00935</name>
</gene>